<dbReference type="AlphaFoldDB" id="A0A5C3QD58"/>
<sequence>MDLLARNMMNEVEELLEVIAVPVSSRQHRRPIGLEAPSAHPLLADFRLASAVDSGRFLFIQCGPGLSGKLPCARGYGAAASRVPLSVVPGTATKRGLLVCSVVIMATVKRGRRKNIELVVAVKGKPDHEGAGVHAEHWTVFARISLSLRVSHAPKMRTLKASIPRIVTESPQKPGHARHELCHLLHS</sequence>
<dbReference type="EMBL" id="ML178861">
    <property type="protein sequence ID" value="TFK96393.1"/>
    <property type="molecule type" value="Genomic_DNA"/>
</dbReference>
<gene>
    <name evidence="1" type="ORF">BDV98DRAFT_586393</name>
</gene>
<proteinExistence type="predicted"/>
<keyword evidence="2" id="KW-1185">Reference proteome</keyword>
<evidence type="ECO:0000313" key="2">
    <source>
        <dbReference type="Proteomes" id="UP000305067"/>
    </source>
</evidence>
<dbReference type="Proteomes" id="UP000305067">
    <property type="component" value="Unassembled WGS sequence"/>
</dbReference>
<reference evidence="1 2" key="1">
    <citation type="journal article" date="2019" name="Nat. Ecol. Evol.">
        <title>Megaphylogeny resolves global patterns of mushroom evolution.</title>
        <authorList>
            <person name="Varga T."/>
            <person name="Krizsan K."/>
            <person name="Foldi C."/>
            <person name="Dima B."/>
            <person name="Sanchez-Garcia M."/>
            <person name="Sanchez-Ramirez S."/>
            <person name="Szollosi G.J."/>
            <person name="Szarkandi J.G."/>
            <person name="Papp V."/>
            <person name="Albert L."/>
            <person name="Andreopoulos W."/>
            <person name="Angelini C."/>
            <person name="Antonin V."/>
            <person name="Barry K.W."/>
            <person name="Bougher N.L."/>
            <person name="Buchanan P."/>
            <person name="Buyck B."/>
            <person name="Bense V."/>
            <person name="Catcheside P."/>
            <person name="Chovatia M."/>
            <person name="Cooper J."/>
            <person name="Damon W."/>
            <person name="Desjardin D."/>
            <person name="Finy P."/>
            <person name="Geml J."/>
            <person name="Haridas S."/>
            <person name="Hughes K."/>
            <person name="Justo A."/>
            <person name="Karasinski D."/>
            <person name="Kautmanova I."/>
            <person name="Kiss B."/>
            <person name="Kocsube S."/>
            <person name="Kotiranta H."/>
            <person name="LaButti K.M."/>
            <person name="Lechner B.E."/>
            <person name="Liimatainen K."/>
            <person name="Lipzen A."/>
            <person name="Lukacs Z."/>
            <person name="Mihaltcheva S."/>
            <person name="Morgado L.N."/>
            <person name="Niskanen T."/>
            <person name="Noordeloos M.E."/>
            <person name="Ohm R.A."/>
            <person name="Ortiz-Santana B."/>
            <person name="Ovrebo C."/>
            <person name="Racz N."/>
            <person name="Riley R."/>
            <person name="Savchenko A."/>
            <person name="Shiryaev A."/>
            <person name="Soop K."/>
            <person name="Spirin V."/>
            <person name="Szebenyi C."/>
            <person name="Tomsovsky M."/>
            <person name="Tulloss R.E."/>
            <person name="Uehling J."/>
            <person name="Grigoriev I.V."/>
            <person name="Vagvolgyi C."/>
            <person name="Papp T."/>
            <person name="Martin F.M."/>
            <person name="Miettinen O."/>
            <person name="Hibbett D.S."/>
            <person name="Nagy L.G."/>
        </authorList>
    </citation>
    <scope>NUCLEOTIDE SEQUENCE [LARGE SCALE GENOMIC DNA]</scope>
    <source>
        <strain evidence="1 2">CBS 309.79</strain>
    </source>
</reference>
<protein>
    <submittedName>
        <fullName evidence="1">Uncharacterized protein</fullName>
    </submittedName>
</protein>
<accession>A0A5C3QD58</accession>
<evidence type="ECO:0000313" key="1">
    <source>
        <dbReference type="EMBL" id="TFK96393.1"/>
    </source>
</evidence>
<name>A0A5C3QD58_9AGAR</name>
<organism evidence="1 2">
    <name type="scientific">Pterulicium gracile</name>
    <dbReference type="NCBI Taxonomy" id="1884261"/>
    <lineage>
        <taxon>Eukaryota</taxon>
        <taxon>Fungi</taxon>
        <taxon>Dikarya</taxon>
        <taxon>Basidiomycota</taxon>
        <taxon>Agaricomycotina</taxon>
        <taxon>Agaricomycetes</taxon>
        <taxon>Agaricomycetidae</taxon>
        <taxon>Agaricales</taxon>
        <taxon>Pleurotineae</taxon>
        <taxon>Pterulaceae</taxon>
        <taxon>Pterulicium</taxon>
    </lineage>
</organism>